<dbReference type="WBParaSite" id="ALUE_0002273001-mRNA-1">
    <property type="protein sequence ID" value="ALUE_0002273001-mRNA-1"/>
    <property type="gene ID" value="ALUE_0002273001"/>
</dbReference>
<dbReference type="AlphaFoldDB" id="A0A0M3IVF2"/>
<keyword evidence="1" id="KW-0812">Transmembrane</keyword>
<protein>
    <submittedName>
        <fullName evidence="3">Permease</fullName>
    </submittedName>
</protein>
<dbReference type="Proteomes" id="UP000036681">
    <property type="component" value="Unplaced"/>
</dbReference>
<evidence type="ECO:0000256" key="1">
    <source>
        <dbReference type="SAM" id="Phobius"/>
    </source>
</evidence>
<name>A0A0M3IVF2_ASCLU</name>
<keyword evidence="1" id="KW-1133">Transmembrane helix</keyword>
<proteinExistence type="predicted"/>
<accession>A0A0M3IVF2</accession>
<reference evidence="3" key="1">
    <citation type="submission" date="2017-02" db="UniProtKB">
        <authorList>
            <consortium name="WormBaseParasite"/>
        </authorList>
    </citation>
    <scope>IDENTIFICATION</scope>
</reference>
<keyword evidence="2" id="KW-1185">Reference proteome</keyword>
<evidence type="ECO:0000313" key="3">
    <source>
        <dbReference type="WBParaSite" id="ALUE_0002273001-mRNA-1"/>
    </source>
</evidence>
<keyword evidence="1" id="KW-0472">Membrane</keyword>
<organism evidence="2 3">
    <name type="scientific">Ascaris lumbricoides</name>
    <name type="common">Giant roundworm</name>
    <dbReference type="NCBI Taxonomy" id="6252"/>
    <lineage>
        <taxon>Eukaryota</taxon>
        <taxon>Metazoa</taxon>
        <taxon>Ecdysozoa</taxon>
        <taxon>Nematoda</taxon>
        <taxon>Chromadorea</taxon>
        <taxon>Rhabditida</taxon>
        <taxon>Spirurina</taxon>
        <taxon>Ascaridomorpha</taxon>
        <taxon>Ascaridoidea</taxon>
        <taxon>Ascarididae</taxon>
        <taxon>Ascaris</taxon>
    </lineage>
</organism>
<sequence length="55" mass="6447">MILQLGYLTNVPQWIYVVGVVCATTVFVALAAFYRMRRPYSEDDEDCEQQARLFR</sequence>
<evidence type="ECO:0000313" key="2">
    <source>
        <dbReference type="Proteomes" id="UP000036681"/>
    </source>
</evidence>
<feature type="transmembrane region" description="Helical" evidence="1">
    <location>
        <begin position="14"/>
        <end position="34"/>
    </location>
</feature>